<evidence type="ECO:0000313" key="9">
    <source>
        <dbReference type="Proteomes" id="UP000290819"/>
    </source>
</evidence>
<dbReference type="InterPro" id="IPR052156">
    <property type="entry name" value="BCAA_Transport_ATP-bd_LivF"/>
</dbReference>
<dbReference type="Gene3D" id="3.40.50.300">
    <property type="entry name" value="P-loop containing nucleotide triphosphate hydrolases"/>
    <property type="match status" value="1"/>
</dbReference>
<dbReference type="InterPro" id="IPR003439">
    <property type="entry name" value="ABC_transporter-like_ATP-bd"/>
</dbReference>
<accession>A0A4Q1UIT0</accession>
<evidence type="ECO:0000259" key="7">
    <source>
        <dbReference type="PROSITE" id="PS50893"/>
    </source>
</evidence>
<reference evidence="8 9" key="1">
    <citation type="submission" date="2017-03" db="EMBL/GenBank/DDBJ databases">
        <authorList>
            <person name="Safronova V.I."/>
            <person name="Sazanova A.L."/>
            <person name="Chirak E.R."/>
        </authorList>
    </citation>
    <scope>NUCLEOTIDE SEQUENCE [LARGE SCALE GENOMIC DNA]</scope>
    <source>
        <strain evidence="8 9">Opo-243</strain>
    </source>
</reference>
<dbReference type="GO" id="GO:0015807">
    <property type="term" value="P:L-amino acid transport"/>
    <property type="evidence" value="ECO:0007669"/>
    <property type="project" value="TreeGrafter"/>
</dbReference>
<dbReference type="Pfam" id="PF00005">
    <property type="entry name" value="ABC_tran"/>
    <property type="match status" value="1"/>
</dbReference>
<organism evidence="8 9">
    <name type="scientific">Bradyrhizobium betae</name>
    <dbReference type="NCBI Taxonomy" id="244734"/>
    <lineage>
        <taxon>Bacteria</taxon>
        <taxon>Pseudomonadati</taxon>
        <taxon>Pseudomonadota</taxon>
        <taxon>Alphaproteobacteria</taxon>
        <taxon>Hyphomicrobiales</taxon>
        <taxon>Nitrobacteraceae</taxon>
        <taxon>Bradyrhizobium</taxon>
    </lineage>
</organism>
<evidence type="ECO:0000256" key="5">
    <source>
        <dbReference type="ARBA" id="ARBA00022970"/>
    </source>
</evidence>
<proteinExistence type="inferred from homology"/>
<dbReference type="GO" id="GO:0015658">
    <property type="term" value="F:branched-chain amino acid transmembrane transporter activity"/>
    <property type="evidence" value="ECO:0007669"/>
    <property type="project" value="TreeGrafter"/>
</dbReference>
<evidence type="ECO:0000256" key="4">
    <source>
        <dbReference type="ARBA" id="ARBA00022840"/>
    </source>
</evidence>
<dbReference type="SUPFAM" id="SSF52540">
    <property type="entry name" value="P-loop containing nucleoside triphosphate hydrolases"/>
    <property type="match status" value="1"/>
</dbReference>
<keyword evidence="5" id="KW-0029">Amino-acid transport</keyword>
<dbReference type="CDD" id="cd03224">
    <property type="entry name" value="ABC_TM1139_LivF_branched"/>
    <property type="match status" value="1"/>
</dbReference>
<keyword evidence="9" id="KW-1185">Reference proteome</keyword>
<dbReference type="InterPro" id="IPR027417">
    <property type="entry name" value="P-loop_NTPase"/>
</dbReference>
<dbReference type="InterPro" id="IPR003593">
    <property type="entry name" value="AAA+_ATPase"/>
</dbReference>
<keyword evidence="4 8" id="KW-0067">ATP-binding</keyword>
<evidence type="ECO:0000256" key="3">
    <source>
        <dbReference type="ARBA" id="ARBA00022741"/>
    </source>
</evidence>
<evidence type="ECO:0000256" key="6">
    <source>
        <dbReference type="ARBA" id="ARBA00024722"/>
    </source>
</evidence>
<dbReference type="PROSITE" id="PS00211">
    <property type="entry name" value="ABC_TRANSPORTER_1"/>
    <property type="match status" value="1"/>
</dbReference>
<evidence type="ECO:0000256" key="2">
    <source>
        <dbReference type="ARBA" id="ARBA00022448"/>
    </source>
</evidence>
<comment type="function">
    <text evidence="6">Involved in beta-(1--&gt;2)glucan export. Transmembrane domains (TMD) form a pore in the inner membrane and the ATP-binding domain (NBD) is responsible for energy generation.</text>
</comment>
<dbReference type="PANTHER" id="PTHR43820">
    <property type="entry name" value="HIGH-AFFINITY BRANCHED-CHAIN AMINO ACID TRANSPORT ATP-BINDING PROTEIN LIVF"/>
    <property type="match status" value="1"/>
</dbReference>
<dbReference type="EMBL" id="MZXW01000057">
    <property type="protein sequence ID" value="RXT33370.1"/>
    <property type="molecule type" value="Genomic_DNA"/>
</dbReference>
<dbReference type="GO" id="GO:0005524">
    <property type="term" value="F:ATP binding"/>
    <property type="evidence" value="ECO:0007669"/>
    <property type="project" value="UniProtKB-KW"/>
</dbReference>
<feature type="domain" description="ABC transporter" evidence="7">
    <location>
        <begin position="2"/>
        <end position="232"/>
    </location>
</feature>
<dbReference type="PANTHER" id="PTHR43820:SF4">
    <property type="entry name" value="HIGH-AFFINITY BRANCHED-CHAIN AMINO ACID TRANSPORT ATP-BINDING PROTEIN LIVF"/>
    <property type="match status" value="1"/>
</dbReference>
<keyword evidence="3" id="KW-0547">Nucleotide-binding</keyword>
<protein>
    <submittedName>
        <fullName evidence="8">Branched-chain amino acid ABC transporter ATP-binding protein</fullName>
    </submittedName>
</protein>
<keyword evidence="2" id="KW-0813">Transport</keyword>
<comment type="similarity">
    <text evidence="1">Belongs to the ABC transporter superfamily.</text>
</comment>
<comment type="caution">
    <text evidence="8">The sequence shown here is derived from an EMBL/GenBank/DDBJ whole genome shotgun (WGS) entry which is preliminary data.</text>
</comment>
<sequence length="232" mass="24730">MLQLEKVESGYGRARALHGVDLTVAAGEAVALIGANGAGKSTILRAISGLNRVLAGSIRFDGKEIGNATPRQIVRLGVAHCPEERKIWPNLTVLEHLELGATIRGGAGTQDIDEMYKLFPILNERRHQLAGTLSGGQQQMVAIARALMSRPRLLMLDEPSLGLAPKVTEEVLTTIRRVNGTGTAILLVEQNASLALAATSRAYVIENGLMSREGSTAELANDPAIRSAYLGF</sequence>
<evidence type="ECO:0000256" key="1">
    <source>
        <dbReference type="ARBA" id="ARBA00005417"/>
    </source>
</evidence>
<dbReference type="SMART" id="SM00382">
    <property type="entry name" value="AAA"/>
    <property type="match status" value="1"/>
</dbReference>
<name>A0A4Q1UIT0_9BRAD</name>
<dbReference type="PROSITE" id="PS50893">
    <property type="entry name" value="ABC_TRANSPORTER_2"/>
    <property type="match status" value="1"/>
</dbReference>
<dbReference type="Proteomes" id="UP000290819">
    <property type="component" value="Unassembled WGS sequence"/>
</dbReference>
<dbReference type="AlphaFoldDB" id="A0A4Q1UIT0"/>
<evidence type="ECO:0000313" key="8">
    <source>
        <dbReference type="EMBL" id="RXT33370.1"/>
    </source>
</evidence>
<dbReference type="InterPro" id="IPR017871">
    <property type="entry name" value="ABC_transporter-like_CS"/>
</dbReference>
<gene>
    <name evidence="8" type="primary">livF</name>
    <name evidence="8" type="ORF">B5V03_40650</name>
</gene>
<dbReference type="OrthoDB" id="9776369at2"/>
<dbReference type="GO" id="GO:0016887">
    <property type="term" value="F:ATP hydrolysis activity"/>
    <property type="evidence" value="ECO:0007669"/>
    <property type="project" value="InterPro"/>
</dbReference>